<organism evidence="1 2">
    <name type="scientific">Lentzea guizhouensis</name>
    <dbReference type="NCBI Taxonomy" id="1586287"/>
    <lineage>
        <taxon>Bacteria</taxon>
        <taxon>Bacillati</taxon>
        <taxon>Actinomycetota</taxon>
        <taxon>Actinomycetes</taxon>
        <taxon>Pseudonocardiales</taxon>
        <taxon>Pseudonocardiaceae</taxon>
        <taxon>Lentzea</taxon>
    </lineage>
</organism>
<name>A0A1B2HH24_9PSEU</name>
<dbReference type="AlphaFoldDB" id="A0A1B2HH24"/>
<protein>
    <submittedName>
        <fullName evidence="1">Uncharacterized protein</fullName>
    </submittedName>
</protein>
<evidence type="ECO:0000313" key="2">
    <source>
        <dbReference type="Proteomes" id="UP000093053"/>
    </source>
</evidence>
<dbReference type="EMBL" id="CP016793">
    <property type="protein sequence ID" value="ANZ37022.1"/>
    <property type="molecule type" value="Genomic_DNA"/>
</dbReference>
<evidence type="ECO:0000313" key="1">
    <source>
        <dbReference type="EMBL" id="ANZ37022.1"/>
    </source>
</evidence>
<proteinExistence type="predicted"/>
<sequence length="82" mass="8449">MSSDKGVASITFDTTMTSHGAGIGATEAQLMAAYPNLQKAVGPNYTHYVKADDNPGVSSSFRVANGKVEAAFTSAPGNNCHN</sequence>
<dbReference type="RefSeq" id="WP_065915420.1">
    <property type="nucleotide sequence ID" value="NZ_CP016793.1"/>
</dbReference>
<dbReference type="KEGG" id="led:BBK82_14035"/>
<dbReference type="Proteomes" id="UP000093053">
    <property type="component" value="Chromosome"/>
</dbReference>
<keyword evidence="2" id="KW-1185">Reference proteome</keyword>
<reference evidence="1 2" key="1">
    <citation type="submission" date="2016-07" db="EMBL/GenBank/DDBJ databases">
        <title>Complete genome sequence of the Lentzea guizhouensis DHS C013.</title>
        <authorList>
            <person name="Cao C."/>
        </authorList>
    </citation>
    <scope>NUCLEOTIDE SEQUENCE [LARGE SCALE GENOMIC DNA]</scope>
    <source>
        <strain evidence="1 2">DHS C013</strain>
    </source>
</reference>
<accession>A0A1B2HH24</accession>
<gene>
    <name evidence="1" type="ORF">BBK82_14035</name>
</gene>